<feature type="non-terminal residue" evidence="2">
    <location>
        <position position="309"/>
    </location>
</feature>
<proteinExistence type="predicted"/>
<feature type="compositionally biased region" description="Basic and acidic residues" evidence="1">
    <location>
        <begin position="22"/>
        <end position="41"/>
    </location>
</feature>
<feature type="compositionally biased region" description="Low complexity" evidence="1">
    <location>
        <begin position="146"/>
        <end position="182"/>
    </location>
</feature>
<feature type="compositionally biased region" description="Basic and acidic residues" evidence="1">
    <location>
        <begin position="247"/>
        <end position="257"/>
    </location>
</feature>
<feature type="compositionally biased region" description="Basic residues" evidence="1">
    <location>
        <begin position="191"/>
        <end position="200"/>
    </location>
</feature>
<protein>
    <submittedName>
        <fullName evidence="2">Dipeptide transport system permease protein DppB</fullName>
    </submittedName>
</protein>
<feature type="compositionally biased region" description="Basic and acidic residues" evidence="1">
    <location>
        <begin position="277"/>
        <end position="309"/>
    </location>
</feature>
<evidence type="ECO:0000256" key="1">
    <source>
        <dbReference type="SAM" id="MobiDB-lite"/>
    </source>
</evidence>
<accession>A0A6J4VKA9</accession>
<feature type="compositionally biased region" description="Basic and acidic residues" evidence="1">
    <location>
        <begin position="111"/>
        <end position="142"/>
    </location>
</feature>
<feature type="compositionally biased region" description="Low complexity" evidence="1">
    <location>
        <begin position="201"/>
        <end position="215"/>
    </location>
</feature>
<feature type="compositionally biased region" description="Basic residues" evidence="1">
    <location>
        <begin position="216"/>
        <end position="228"/>
    </location>
</feature>
<gene>
    <name evidence="2" type="ORF">AVDCRST_MAG49-4701</name>
</gene>
<name>A0A6J4VKA9_9BACT</name>
<dbReference type="AlphaFoldDB" id="A0A6J4VKA9"/>
<feature type="region of interest" description="Disordered" evidence="1">
    <location>
        <begin position="1"/>
        <end position="309"/>
    </location>
</feature>
<feature type="non-terminal residue" evidence="2">
    <location>
        <position position="1"/>
    </location>
</feature>
<reference evidence="2" key="1">
    <citation type="submission" date="2020-02" db="EMBL/GenBank/DDBJ databases">
        <authorList>
            <person name="Meier V. D."/>
        </authorList>
    </citation>
    <scope>NUCLEOTIDE SEQUENCE</scope>
    <source>
        <strain evidence="2">AVDCRST_MAG49</strain>
    </source>
</reference>
<organism evidence="2">
    <name type="scientific">uncultured Thermomicrobiales bacterium</name>
    <dbReference type="NCBI Taxonomy" id="1645740"/>
    <lineage>
        <taxon>Bacteria</taxon>
        <taxon>Pseudomonadati</taxon>
        <taxon>Thermomicrobiota</taxon>
        <taxon>Thermomicrobia</taxon>
        <taxon>Thermomicrobiales</taxon>
        <taxon>environmental samples</taxon>
    </lineage>
</organism>
<feature type="compositionally biased region" description="Basic residues" evidence="1">
    <location>
        <begin position="74"/>
        <end position="92"/>
    </location>
</feature>
<dbReference type="EMBL" id="CADCWG010000331">
    <property type="protein sequence ID" value="CAA9580432.1"/>
    <property type="molecule type" value="Genomic_DNA"/>
</dbReference>
<sequence>APLRRRPAAPGRGGDLPRQLRHLWDHAARAREPDRPPDRRGGPGQPGPDRRHRAEVGARPALAPPVPDLAGQRRPGRLRPLRAPHRHARVGHAPRGGPDHPAAQRPGPAPLDRDRRAGRDPRRDPALLALRLREHAAGDARRRVARLLGGADGNPPLLAGARLGAPLRHPGLAGLPPARGGPCLSGDGHPRPPHPRRHVRGPVPGLRQHRPGQGAHRPRGPRPAHRPQRPAPDRHRARLPARLYPQWHDRGRDDLRLGRARRAVHRLGAQPRLPGRPGDRPAPGDRCRGRQPADRPRLRGDRPADPAQV</sequence>
<evidence type="ECO:0000313" key="2">
    <source>
        <dbReference type="EMBL" id="CAA9580432.1"/>
    </source>
</evidence>